<organism evidence="1 2">
    <name type="scientific">Rhabditophanes sp. KR3021</name>
    <dbReference type="NCBI Taxonomy" id="114890"/>
    <lineage>
        <taxon>Eukaryota</taxon>
        <taxon>Metazoa</taxon>
        <taxon>Ecdysozoa</taxon>
        <taxon>Nematoda</taxon>
        <taxon>Chromadorea</taxon>
        <taxon>Rhabditida</taxon>
        <taxon>Tylenchina</taxon>
        <taxon>Panagrolaimomorpha</taxon>
        <taxon>Strongyloidoidea</taxon>
        <taxon>Alloionematidae</taxon>
        <taxon>Rhabditophanes</taxon>
    </lineage>
</organism>
<proteinExistence type="predicted"/>
<accession>A0AC35UDA8</accession>
<evidence type="ECO:0000313" key="2">
    <source>
        <dbReference type="WBParaSite" id="RSKR_0000987900.1"/>
    </source>
</evidence>
<protein>
    <submittedName>
        <fullName evidence="2">G_PROTEIN_RECEP_F1_2 domain-containing protein</fullName>
    </submittedName>
</protein>
<sequence length="308" mass="36036">MKLNFYSIRNDNNELYLEVNTFYNLVILIFGILGSIFNFTKIYIIFKFKLYEQSVFNCMSMYASGGGLLLGFAHINFAIFNVLMVDKSILTYDLEVCRWKAVAETFSLHMFEISFVLQMISFMVMVGFPLPYRTYLNTNKAKTISFLLIVLWSTFGTTLLFFPKNIHGKQLEMCNSYSVWTHYYKLYHIVLAIILPAVSIPFTLITFGKFKNKTMSDHMKKDILNMLNWLQFFFLLSWCLPNGMLILAKLFNFDSPTKGFIRDIFSMSMNLTIICNLPFALWKNKDLREHFFDIVLVKRLIGNRPVAV</sequence>
<name>A0AC35UDA8_9BILA</name>
<dbReference type="Proteomes" id="UP000095286">
    <property type="component" value="Unplaced"/>
</dbReference>
<evidence type="ECO:0000313" key="1">
    <source>
        <dbReference type="Proteomes" id="UP000095286"/>
    </source>
</evidence>
<reference evidence="2" key="1">
    <citation type="submission" date="2016-11" db="UniProtKB">
        <authorList>
            <consortium name="WormBaseParasite"/>
        </authorList>
    </citation>
    <scope>IDENTIFICATION</scope>
    <source>
        <strain evidence="2">KR3021</strain>
    </source>
</reference>
<dbReference type="WBParaSite" id="RSKR_0000987900.1">
    <property type="protein sequence ID" value="RSKR_0000987900.1"/>
    <property type="gene ID" value="RSKR_0000987900"/>
</dbReference>